<evidence type="ECO:0000313" key="2">
    <source>
        <dbReference type="Proteomes" id="UP000198784"/>
    </source>
</evidence>
<organism evidence="1 2">
    <name type="scientific">Pseudomonas borbori</name>
    <dbReference type="NCBI Taxonomy" id="289003"/>
    <lineage>
        <taxon>Bacteria</taxon>
        <taxon>Pseudomonadati</taxon>
        <taxon>Pseudomonadota</taxon>
        <taxon>Gammaproteobacteria</taxon>
        <taxon>Pseudomonadales</taxon>
        <taxon>Pseudomonadaceae</taxon>
        <taxon>Pseudomonas</taxon>
    </lineage>
</organism>
<dbReference type="EMBL" id="FOWX01000007">
    <property type="protein sequence ID" value="SFP23266.1"/>
    <property type="molecule type" value="Genomic_DNA"/>
</dbReference>
<dbReference type="OrthoDB" id="9805159at2"/>
<name>A0A1I5NPN4_9PSED</name>
<dbReference type="Proteomes" id="UP000198784">
    <property type="component" value="Unassembled WGS sequence"/>
</dbReference>
<keyword evidence="2" id="KW-1185">Reference proteome</keyword>
<sequence length="61" mass="6416">MNRFLRGAGLVLAMTPLAYPCSNLFKAAEAGPLWALGMPLLVVDLARLPGAATSPSRHPRG</sequence>
<dbReference type="RefSeq" id="WP_090499111.1">
    <property type="nucleotide sequence ID" value="NZ_FOWX01000007.1"/>
</dbReference>
<protein>
    <submittedName>
        <fullName evidence="1">Uncharacterized protein</fullName>
    </submittedName>
</protein>
<proteinExistence type="predicted"/>
<accession>A0A1I5NPN4</accession>
<dbReference type="AlphaFoldDB" id="A0A1I5NPN4"/>
<gene>
    <name evidence="1" type="ORF">SAMN05216190_1074</name>
</gene>
<reference evidence="2" key="1">
    <citation type="submission" date="2016-10" db="EMBL/GenBank/DDBJ databases">
        <authorList>
            <person name="Varghese N."/>
            <person name="Submissions S."/>
        </authorList>
    </citation>
    <scope>NUCLEOTIDE SEQUENCE [LARGE SCALE GENOMIC DNA]</scope>
    <source>
        <strain evidence="2">DSM 17834</strain>
    </source>
</reference>
<evidence type="ECO:0000313" key="1">
    <source>
        <dbReference type="EMBL" id="SFP23266.1"/>
    </source>
</evidence>